<name>A0AA40DNF2_9PEZI</name>
<proteinExistence type="predicted"/>
<dbReference type="RefSeq" id="XP_060291357.1">
    <property type="nucleotide sequence ID" value="XM_060435073.1"/>
</dbReference>
<dbReference type="GeneID" id="85318343"/>
<comment type="caution">
    <text evidence="1">The sequence shown here is derived from an EMBL/GenBank/DDBJ whole genome shotgun (WGS) entry which is preliminary data.</text>
</comment>
<dbReference type="EMBL" id="JAUIRO010000007">
    <property type="protein sequence ID" value="KAK0706263.1"/>
    <property type="molecule type" value="Genomic_DNA"/>
</dbReference>
<dbReference type="Proteomes" id="UP001172101">
    <property type="component" value="Unassembled WGS sequence"/>
</dbReference>
<organism evidence="1 2">
    <name type="scientific">Lasiosphaeria miniovina</name>
    <dbReference type="NCBI Taxonomy" id="1954250"/>
    <lineage>
        <taxon>Eukaryota</taxon>
        <taxon>Fungi</taxon>
        <taxon>Dikarya</taxon>
        <taxon>Ascomycota</taxon>
        <taxon>Pezizomycotina</taxon>
        <taxon>Sordariomycetes</taxon>
        <taxon>Sordariomycetidae</taxon>
        <taxon>Sordariales</taxon>
        <taxon>Lasiosphaeriaceae</taxon>
        <taxon>Lasiosphaeria</taxon>
    </lineage>
</organism>
<accession>A0AA40DNF2</accession>
<dbReference type="AlphaFoldDB" id="A0AA40DNF2"/>
<keyword evidence="2" id="KW-1185">Reference proteome</keyword>
<protein>
    <submittedName>
        <fullName evidence="1">Uncharacterized protein</fullName>
    </submittedName>
</protein>
<reference evidence="1" key="1">
    <citation type="submission" date="2023-06" db="EMBL/GenBank/DDBJ databases">
        <title>Genome-scale phylogeny and comparative genomics of the fungal order Sordariales.</title>
        <authorList>
            <consortium name="Lawrence Berkeley National Laboratory"/>
            <person name="Hensen N."/>
            <person name="Bonometti L."/>
            <person name="Westerberg I."/>
            <person name="Brannstrom I.O."/>
            <person name="Guillou S."/>
            <person name="Cros-Aarteil S."/>
            <person name="Calhoun S."/>
            <person name="Haridas S."/>
            <person name="Kuo A."/>
            <person name="Mondo S."/>
            <person name="Pangilinan J."/>
            <person name="Riley R."/>
            <person name="LaButti K."/>
            <person name="Andreopoulos B."/>
            <person name="Lipzen A."/>
            <person name="Chen C."/>
            <person name="Yanf M."/>
            <person name="Daum C."/>
            <person name="Ng V."/>
            <person name="Clum A."/>
            <person name="Steindorff A."/>
            <person name="Ohm R."/>
            <person name="Martin F."/>
            <person name="Silar P."/>
            <person name="Natvig D."/>
            <person name="Lalanne C."/>
            <person name="Gautier V."/>
            <person name="Ament-velasquez S.L."/>
            <person name="Kruys A."/>
            <person name="Hutchinson M.I."/>
            <person name="Powell A.J."/>
            <person name="Barry K."/>
            <person name="Miller A.N."/>
            <person name="Grigoriev I.V."/>
            <person name="Debuchy R."/>
            <person name="Gladieux P."/>
            <person name="Thoren M.H."/>
            <person name="Johannesson H."/>
        </authorList>
    </citation>
    <scope>NUCLEOTIDE SEQUENCE</scope>
    <source>
        <strain evidence="1">SMH2392-1A</strain>
    </source>
</reference>
<gene>
    <name evidence="1" type="ORF">B0T26DRAFT_446349</name>
</gene>
<evidence type="ECO:0000313" key="1">
    <source>
        <dbReference type="EMBL" id="KAK0706263.1"/>
    </source>
</evidence>
<evidence type="ECO:0000313" key="2">
    <source>
        <dbReference type="Proteomes" id="UP001172101"/>
    </source>
</evidence>
<sequence>MKPTTEESIDTIETRDLLASILLEIKGLNQRLSGQGDRILQPRKNASFTQKRAPTNEWALPPFSAEARRGPLLEEAVQRYNANSLPRWNAHYGTHTSHRPTIQVPQQGSSTRFDWPSVVGDFWCIPNDNRVSLCFLAPPSDITTALRVRNFVTHFHNTQARGAPNGDCLNVWDWFDSGTSRYWHPDKMSPMPALDHAPEAAIRGEEDKTESAPRISPLIAPWRRVIHMQGLTTLDIGSSSDVDADKLGDDDLCPVLLAEAEEDPFQRPLNRMIWGAVRCHLRCRRATAAHHAELLTKGGLLFHVTFYEMLGAHSSENMVELWPHAYIPPHR</sequence>